<sequence length="433" mass="48093">MYFVEHYARKGSSIRSLMGIGAGLGECLAPMELPDKIPIGDQSGFRVWFANRVRSLSAFFFTMSAKDSIAIQTCELLQEKLLSGTSFMLRMRKFLSFLPKEPSHGLGNGSLSVSVNKDPLIVDAEPSLKLAEDTVDSGGSSKPEKFRKISSSLSFLVAGLLDVFELKYANACHLKISSITPLAWKNHLDNHMDIDLLDLHDCCYANQDFLDNAVNSKSQELLQVIEKIRGECNAIKQKERAQEEKCEELRSKCEAPMTDFEKNPTVVAMREKMSALFIEAKEHKANLDRLLLENQKWAGYHVSLSALESKVASLEADKARLKAVEVSLKKEIYDVKRDKKEVVLKVIPYAPLELVRGDVLDPSSPIEVLLSKKPPALQRHVPLKTQVLVPSSQRTTPSSTLTFNLMSPSAAVSSVQPSLLKVNESHHVGDNLV</sequence>
<feature type="coiled-coil region" evidence="1">
    <location>
        <begin position="304"/>
        <end position="331"/>
    </location>
</feature>
<organism evidence="2">
    <name type="scientific">Tanacetum cinerariifolium</name>
    <name type="common">Dalmatian daisy</name>
    <name type="synonym">Chrysanthemum cinerariifolium</name>
    <dbReference type="NCBI Taxonomy" id="118510"/>
    <lineage>
        <taxon>Eukaryota</taxon>
        <taxon>Viridiplantae</taxon>
        <taxon>Streptophyta</taxon>
        <taxon>Embryophyta</taxon>
        <taxon>Tracheophyta</taxon>
        <taxon>Spermatophyta</taxon>
        <taxon>Magnoliopsida</taxon>
        <taxon>eudicotyledons</taxon>
        <taxon>Gunneridae</taxon>
        <taxon>Pentapetalae</taxon>
        <taxon>asterids</taxon>
        <taxon>campanulids</taxon>
        <taxon>Asterales</taxon>
        <taxon>Asteraceae</taxon>
        <taxon>Asteroideae</taxon>
        <taxon>Anthemideae</taxon>
        <taxon>Anthemidinae</taxon>
        <taxon>Tanacetum</taxon>
    </lineage>
</organism>
<evidence type="ECO:0000313" key="2">
    <source>
        <dbReference type="EMBL" id="GEX00544.1"/>
    </source>
</evidence>
<protein>
    <submittedName>
        <fullName evidence="2">Uncharacterized protein</fullName>
    </submittedName>
</protein>
<gene>
    <name evidence="2" type="ORF">Tci_272519</name>
</gene>
<reference evidence="2" key="1">
    <citation type="journal article" date="2019" name="Sci. Rep.">
        <title>Draft genome of Tanacetum cinerariifolium, the natural source of mosquito coil.</title>
        <authorList>
            <person name="Yamashiro T."/>
            <person name="Shiraishi A."/>
            <person name="Satake H."/>
            <person name="Nakayama K."/>
        </authorList>
    </citation>
    <scope>NUCLEOTIDE SEQUENCE</scope>
</reference>
<name>A0A699H057_TANCI</name>
<feature type="coiled-coil region" evidence="1">
    <location>
        <begin position="225"/>
        <end position="252"/>
    </location>
</feature>
<accession>A0A699H057</accession>
<dbReference type="AlphaFoldDB" id="A0A699H057"/>
<dbReference type="EMBL" id="BKCJ010084609">
    <property type="protein sequence ID" value="GEX00544.1"/>
    <property type="molecule type" value="Genomic_DNA"/>
</dbReference>
<comment type="caution">
    <text evidence="2">The sequence shown here is derived from an EMBL/GenBank/DDBJ whole genome shotgun (WGS) entry which is preliminary data.</text>
</comment>
<evidence type="ECO:0000256" key="1">
    <source>
        <dbReference type="SAM" id="Coils"/>
    </source>
</evidence>
<keyword evidence="1" id="KW-0175">Coiled coil</keyword>
<proteinExistence type="predicted"/>